<gene>
    <name evidence="9" type="ORF">NB645_05665</name>
    <name evidence="8" type="ORF">NB646_06885</name>
</gene>
<keyword evidence="2" id="KW-0489">Methyltransferase</keyword>
<proteinExistence type="predicted"/>
<dbReference type="PROSITE" id="PS00374">
    <property type="entry name" value="MGMT"/>
    <property type="match status" value="1"/>
</dbReference>
<dbReference type="RefSeq" id="WP_269263817.1">
    <property type="nucleotide sequence ID" value="NZ_CP098248.1"/>
</dbReference>
<dbReference type="Pfam" id="PF01035">
    <property type="entry name" value="DNA_binding_1"/>
    <property type="match status" value="1"/>
</dbReference>
<evidence type="ECO:0000256" key="2">
    <source>
        <dbReference type="ARBA" id="ARBA00022603"/>
    </source>
</evidence>
<dbReference type="SUPFAM" id="SSF46767">
    <property type="entry name" value="Methylated DNA-protein cysteine methyltransferase, C-terminal domain"/>
    <property type="match status" value="1"/>
</dbReference>
<keyword evidence="5" id="KW-0234">DNA repair</keyword>
<evidence type="ECO:0000259" key="7">
    <source>
        <dbReference type="Pfam" id="PF01035"/>
    </source>
</evidence>
<feature type="domain" description="Methylated-DNA-[protein]-cysteine S-methyltransferase DNA binding" evidence="7">
    <location>
        <begin position="51"/>
        <end position="101"/>
    </location>
</feature>
<name>A0A9E9LKH6_9BURK</name>
<keyword evidence="3" id="KW-0808">Transferase</keyword>
<dbReference type="InterPro" id="IPR014048">
    <property type="entry name" value="MethylDNA_cys_MeTrfase_DNA-bd"/>
</dbReference>
<sequence length="121" mass="13383">MIYFCRKKTSVSALLLAPEKTGFRQAVRNILCGEVMGTMKSPENGRSDRDATHVRPGGRLCGRHNPVFIIIPCHRVVGSNNSLTGHTGGLSLKIGLQEHERGIYPVFCSFQRNGIMESTRL</sequence>
<dbReference type="GO" id="GO:0003908">
    <property type="term" value="F:methylated-DNA-[protein]-cysteine S-methyltransferase activity"/>
    <property type="evidence" value="ECO:0007669"/>
    <property type="project" value="UniProtKB-EC"/>
</dbReference>
<evidence type="ECO:0000256" key="6">
    <source>
        <dbReference type="ARBA" id="ARBA00049348"/>
    </source>
</evidence>
<dbReference type="AlphaFoldDB" id="A0A9E9LKH6"/>
<dbReference type="GO" id="GO:0006281">
    <property type="term" value="P:DNA repair"/>
    <property type="evidence" value="ECO:0007669"/>
    <property type="project" value="UniProtKB-KW"/>
</dbReference>
<evidence type="ECO:0000256" key="4">
    <source>
        <dbReference type="ARBA" id="ARBA00022763"/>
    </source>
</evidence>
<organism evidence="8">
    <name type="scientific">Oxalobacter aliiformigenes</name>
    <dbReference type="NCBI Taxonomy" id="2946593"/>
    <lineage>
        <taxon>Bacteria</taxon>
        <taxon>Pseudomonadati</taxon>
        <taxon>Pseudomonadota</taxon>
        <taxon>Betaproteobacteria</taxon>
        <taxon>Burkholderiales</taxon>
        <taxon>Oxalobacteraceae</taxon>
        <taxon>Oxalobacter</taxon>
    </lineage>
</organism>
<evidence type="ECO:0000313" key="10">
    <source>
        <dbReference type="Proteomes" id="UP001164794"/>
    </source>
</evidence>
<dbReference type="InterPro" id="IPR001497">
    <property type="entry name" value="MethylDNA_cys_MeTrfase_AS"/>
</dbReference>
<comment type="catalytic activity">
    <reaction evidence="1">
        <text>a 4-O-methyl-thymidine in DNA + L-cysteinyl-[protein] = a thymidine in DNA + S-methyl-L-cysteinyl-[protein]</text>
        <dbReference type="Rhea" id="RHEA:53428"/>
        <dbReference type="Rhea" id="RHEA-COMP:10131"/>
        <dbReference type="Rhea" id="RHEA-COMP:10132"/>
        <dbReference type="Rhea" id="RHEA-COMP:13555"/>
        <dbReference type="Rhea" id="RHEA-COMP:13556"/>
        <dbReference type="ChEBI" id="CHEBI:29950"/>
        <dbReference type="ChEBI" id="CHEBI:82612"/>
        <dbReference type="ChEBI" id="CHEBI:137386"/>
        <dbReference type="ChEBI" id="CHEBI:137387"/>
        <dbReference type="EC" id="2.1.1.63"/>
    </reaction>
</comment>
<dbReference type="EMBL" id="CP098251">
    <property type="protein sequence ID" value="WAV90589.1"/>
    <property type="molecule type" value="Genomic_DNA"/>
</dbReference>
<reference evidence="8" key="2">
    <citation type="journal article" date="2022" name="Front. Microbiol.">
        <title>New perspectives on an old grouping: The genomic and phenotypic variability of Oxalobacter formigenes and the implications for calcium oxalate stone prevention.</title>
        <authorList>
            <person name="Chmiel J.A."/>
            <person name="Carr C."/>
            <person name="Stuivenberg G.A."/>
            <person name="Venema R."/>
            <person name="Chanyi R.M."/>
            <person name="Al K.F."/>
            <person name="Giguere D."/>
            <person name="Say H."/>
            <person name="Akouris P.P."/>
            <person name="Dominguez Romero S.A."/>
            <person name="Kwong A."/>
            <person name="Tai V."/>
            <person name="Koval S.F."/>
            <person name="Razvi H."/>
            <person name="Bjazevic J."/>
            <person name="Burton J.P."/>
        </authorList>
    </citation>
    <scope>NUCLEOTIDE SEQUENCE</scope>
    <source>
        <strain evidence="8">OxK</strain>
    </source>
</reference>
<dbReference type="Proteomes" id="UP001164794">
    <property type="component" value="Chromosome"/>
</dbReference>
<accession>A0A9E9LKH6</accession>
<protein>
    <submittedName>
        <fullName evidence="8">MGMT family protein</fullName>
    </submittedName>
</protein>
<evidence type="ECO:0000256" key="1">
    <source>
        <dbReference type="ARBA" id="ARBA00001286"/>
    </source>
</evidence>
<dbReference type="EMBL" id="CP098248">
    <property type="protein sequence ID" value="WAV96339.1"/>
    <property type="molecule type" value="Genomic_DNA"/>
</dbReference>
<evidence type="ECO:0000313" key="8">
    <source>
        <dbReference type="EMBL" id="WAV90589.1"/>
    </source>
</evidence>
<dbReference type="Gene3D" id="1.10.10.10">
    <property type="entry name" value="Winged helix-like DNA-binding domain superfamily/Winged helix DNA-binding domain"/>
    <property type="match status" value="1"/>
</dbReference>
<evidence type="ECO:0000313" key="9">
    <source>
        <dbReference type="EMBL" id="WAV96339.1"/>
    </source>
</evidence>
<keyword evidence="4" id="KW-0227">DNA damage</keyword>
<comment type="catalytic activity">
    <reaction evidence="6">
        <text>a 6-O-methyl-2'-deoxyguanosine in DNA + L-cysteinyl-[protein] = S-methyl-L-cysteinyl-[protein] + a 2'-deoxyguanosine in DNA</text>
        <dbReference type="Rhea" id="RHEA:24000"/>
        <dbReference type="Rhea" id="RHEA-COMP:10131"/>
        <dbReference type="Rhea" id="RHEA-COMP:10132"/>
        <dbReference type="Rhea" id="RHEA-COMP:11367"/>
        <dbReference type="Rhea" id="RHEA-COMP:11368"/>
        <dbReference type="ChEBI" id="CHEBI:29950"/>
        <dbReference type="ChEBI" id="CHEBI:82612"/>
        <dbReference type="ChEBI" id="CHEBI:85445"/>
        <dbReference type="ChEBI" id="CHEBI:85448"/>
        <dbReference type="EC" id="2.1.1.63"/>
    </reaction>
</comment>
<dbReference type="Proteomes" id="UP001164819">
    <property type="component" value="Chromosome"/>
</dbReference>
<evidence type="ECO:0000256" key="3">
    <source>
        <dbReference type="ARBA" id="ARBA00022679"/>
    </source>
</evidence>
<dbReference type="PANTHER" id="PTHR10815:SF13">
    <property type="entry name" value="METHYLATED-DNA--PROTEIN-CYSTEINE METHYLTRANSFERASE"/>
    <property type="match status" value="1"/>
</dbReference>
<reference evidence="9" key="1">
    <citation type="journal article" date="2022" name="Front. Microbiol.">
        <title>New perspectives on an old grouping: The genomic and phenotypic variability of Oxalobacter formigenes and the implications for calcium oxalate stone prevention.</title>
        <authorList>
            <person name="Chmiel J.A."/>
            <person name="Carr C."/>
            <person name="Stuivenberg G.A."/>
            <person name="Venema R."/>
            <person name="Chanyi R.M."/>
            <person name="Al K.F."/>
            <person name="Giguere D."/>
            <person name="Say H."/>
            <person name="Akouris P.P."/>
            <person name="Dominguez Romero S.A."/>
            <person name="Kwong A."/>
            <person name="Tai V."/>
            <person name="Koval S.F."/>
            <person name="Razvi H."/>
            <person name="Bjazevic J."/>
            <person name="Burton J.P."/>
        </authorList>
    </citation>
    <scope>NUCLEOTIDE SEQUENCE</scope>
    <source>
        <strain evidence="9">HOxNP-1</strain>
    </source>
</reference>
<evidence type="ECO:0000256" key="5">
    <source>
        <dbReference type="ARBA" id="ARBA00023204"/>
    </source>
</evidence>
<keyword evidence="10" id="KW-1185">Reference proteome</keyword>
<dbReference type="InterPro" id="IPR036217">
    <property type="entry name" value="MethylDNA_cys_MeTrfase_DNAb"/>
</dbReference>
<dbReference type="PANTHER" id="PTHR10815">
    <property type="entry name" value="METHYLATED-DNA--PROTEIN-CYSTEINE METHYLTRANSFERASE"/>
    <property type="match status" value="1"/>
</dbReference>
<dbReference type="CDD" id="cd06445">
    <property type="entry name" value="ATase"/>
    <property type="match status" value="1"/>
</dbReference>
<dbReference type="InterPro" id="IPR036388">
    <property type="entry name" value="WH-like_DNA-bd_sf"/>
</dbReference>
<dbReference type="GO" id="GO:0032259">
    <property type="term" value="P:methylation"/>
    <property type="evidence" value="ECO:0007669"/>
    <property type="project" value="UniProtKB-KW"/>
</dbReference>